<dbReference type="InterPro" id="IPR011010">
    <property type="entry name" value="DNA_brk_join_enz"/>
</dbReference>
<proteinExistence type="inferred from homology"/>
<dbReference type="GO" id="GO:0003677">
    <property type="term" value="F:DNA binding"/>
    <property type="evidence" value="ECO:0007669"/>
    <property type="project" value="UniProtKB-UniRule"/>
</dbReference>
<accession>A0A0B0EGJ7</accession>
<dbReference type="eggNOG" id="COG4974">
    <property type="taxonomic scope" value="Bacteria"/>
</dbReference>
<evidence type="ECO:0000256" key="4">
    <source>
        <dbReference type="ARBA" id="ARBA00023172"/>
    </source>
</evidence>
<evidence type="ECO:0000256" key="5">
    <source>
        <dbReference type="PROSITE-ProRule" id="PRU01248"/>
    </source>
</evidence>
<dbReference type="Pfam" id="PF00589">
    <property type="entry name" value="Phage_integrase"/>
    <property type="match status" value="1"/>
</dbReference>
<keyword evidence="2" id="KW-0229">DNA integration</keyword>
<dbReference type="NCBIfam" id="TIGR02249">
    <property type="entry name" value="integrase_gron"/>
    <property type="match status" value="1"/>
</dbReference>
<dbReference type="SUPFAM" id="SSF56349">
    <property type="entry name" value="DNA breaking-rejoining enzymes"/>
    <property type="match status" value="1"/>
</dbReference>
<dbReference type="InterPro" id="IPR044068">
    <property type="entry name" value="CB"/>
</dbReference>
<keyword evidence="3 5" id="KW-0238">DNA-binding</keyword>
<evidence type="ECO:0000256" key="2">
    <source>
        <dbReference type="ARBA" id="ARBA00022908"/>
    </source>
</evidence>
<keyword evidence="4" id="KW-0233">DNA recombination</keyword>
<organism evidence="8 9">
    <name type="scientific">Candidatus Scalindua brodae</name>
    <dbReference type="NCBI Taxonomy" id="237368"/>
    <lineage>
        <taxon>Bacteria</taxon>
        <taxon>Pseudomonadati</taxon>
        <taxon>Planctomycetota</taxon>
        <taxon>Candidatus Brocadiia</taxon>
        <taxon>Candidatus Brocadiales</taxon>
        <taxon>Candidatus Scalinduaceae</taxon>
        <taxon>Candidatus Scalindua</taxon>
    </lineage>
</organism>
<evidence type="ECO:0000313" key="8">
    <source>
        <dbReference type="EMBL" id="KHE92207.1"/>
    </source>
</evidence>
<protein>
    <recommendedName>
        <fullName evidence="10">Integron integrase</fullName>
    </recommendedName>
</protein>
<dbReference type="Proteomes" id="UP000030652">
    <property type="component" value="Unassembled WGS sequence"/>
</dbReference>
<dbReference type="AlphaFoldDB" id="A0A0B0EGJ7"/>
<dbReference type="InterPro" id="IPR010998">
    <property type="entry name" value="Integrase_recombinase_N"/>
</dbReference>
<dbReference type="InterPro" id="IPR002104">
    <property type="entry name" value="Integrase_catalytic"/>
</dbReference>
<gene>
    <name evidence="8" type="ORF">SCABRO_02048</name>
</gene>
<dbReference type="InterPro" id="IPR004107">
    <property type="entry name" value="Integrase_SAM-like_N"/>
</dbReference>
<sequence length="435" mass="51029">MISIPSEISVRFNSVLAKNRVPGDLQNHYRKWLRYYLDFCRKYNFQGIQPESLRNFLKKLGEKRQTREQQKQASQAISLYYTIASTGTVLEQKINPTDYPSRQVASEKTISSDESQKWKSALDDLSAEIKVRHYSPKTLKTYALWVKKFQAFTRNKELQLLSSIDVKEYLTFLAIKRKVSASTQNQAFNALLFFYRHIIKKDFENLKDTPRAKRKRYIPVVLSREEVDMVFEHLIYPYNLVTKLLYGCGLRLFECVNLRVNNFNFDAGILTVHDGKGKKDRTVPLPETILSELKAHLERVKNLHHMDMDANYSGVFMFDSLEKKYKNCAKELVWQWFFPAKTLTLVPEAGEYRRYHLHESHVQKAIKRAVRKSKICKRATPHTFRHSFATHLLQANYDIRTIQELLGHSDVRTTMIYTHTIKSQTVKEAKSPLDF</sequence>
<dbReference type="InterPro" id="IPR013762">
    <property type="entry name" value="Integrase-like_cat_sf"/>
</dbReference>
<dbReference type="GO" id="GO:0006310">
    <property type="term" value="P:DNA recombination"/>
    <property type="evidence" value="ECO:0007669"/>
    <property type="project" value="UniProtKB-KW"/>
</dbReference>
<dbReference type="PROSITE" id="PS51900">
    <property type="entry name" value="CB"/>
    <property type="match status" value="1"/>
</dbReference>
<dbReference type="PROSITE" id="PS51898">
    <property type="entry name" value="TYR_RECOMBINASE"/>
    <property type="match status" value="1"/>
</dbReference>
<dbReference type="Pfam" id="PF13495">
    <property type="entry name" value="Phage_int_SAM_4"/>
    <property type="match status" value="1"/>
</dbReference>
<evidence type="ECO:0008006" key="10">
    <source>
        <dbReference type="Google" id="ProtNLM"/>
    </source>
</evidence>
<evidence type="ECO:0000259" key="7">
    <source>
        <dbReference type="PROSITE" id="PS51900"/>
    </source>
</evidence>
<reference evidence="8 9" key="1">
    <citation type="submission" date="2014-10" db="EMBL/GenBank/DDBJ databases">
        <title>Draft genome of anammox bacterium scalindua brodae, obtained using differential coverage binning of sequence data from two enrichment reactors.</title>
        <authorList>
            <person name="Speth D.R."/>
            <person name="Russ L."/>
            <person name="Kartal B."/>
            <person name="Op den Camp H.J."/>
            <person name="Dutilh B.E."/>
            <person name="Jetten M.S."/>
        </authorList>
    </citation>
    <scope>NUCLEOTIDE SEQUENCE [LARGE SCALE GENOMIC DNA]</scope>
    <source>
        <strain evidence="8">RU1</strain>
    </source>
</reference>
<evidence type="ECO:0000256" key="1">
    <source>
        <dbReference type="ARBA" id="ARBA00008857"/>
    </source>
</evidence>
<feature type="domain" description="Tyr recombinase" evidence="6">
    <location>
        <begin position="217"/>
        <end position="430"/>
    </location>
</feature>
<dbReference type="PANTHER" id="PTHR30349">
    <property type="entry name" value="PHAGE INTEGRASE-RELATED"/>
    <property type="match status" value="1"/>
</dbReference>
<name>A0A0B0EGJ7_9BACT</name>
<evidence type="ECO:0000313" key="9">
    <source>
        <dbReference type="Proteomes" id="UP000030652"/>
    </source>
</evidence>
<dbReference type="PATRIC" id="fig|237368.3.peg.2213"/>
<comment type="caution">
    <text evidence="8">The sequence shown here is derived from an EMBL/GenBank/DDBJ whole genome shotgun (WGS) entry which is preliminary data.</text>
</comment>
<evidence type="ECO:0000256" key="3">
    <source>
        <dbReference type="ARBA" id="ARBA00023125"/>
    </source>
</evidence>
<dbReference type="Gene3D" id="1.10.443.10">
    <property type="entry name" value="Intergrase catalytic core"/>
    <property type="match status" value="1"/>
</dbReference>
<dbReference type="EMBL" id="JRYO01000145">
    <property type="protein sequence ID" value="KHE92207.1"/>
    <property type="molecule type" value="Genomic_DNA"/>
</dbReference>
<evidence type="ECO:0000259" key="6">
    <source>
        <dbReference type="PROSITE" id="PS51898"/>
    </source>
</evidence>
<dbReference type="Gene3D" id="1.10.150.130">
    <property type="match status" value="2"/>
</dbReference>
<dbReference type="GO" id="GO:0015074">
    <property type="term" value="P:DNA integration"/>
    <property type="evidence" value="ECO:0007669"/>
    <property type="project" value="UniProtKB-KW"/>
</dbReference>
<dbReference type="PANTHER" id="PTHR30349:SF64">
    <property type="entry name" value="PROPHAGE INTEGRASE INTD-RELATED"/>
    <property type="match status" value="1"/>
</dbReference>
<dbReference type="InterPro" id="IPR050090">
    <property type="entry name" value="Tyrosine_recombinase_XerCD"/>
</dbReference>
<comment type="similarity">
    <text evidence="1">Belongs to the 'phage' integrase family.</text>
</comment>
<feature type="domain" description="Core-binding (CB)" evidence="7">
    <location>
        <begin position="116"/>
        <end position="199"/>
    </location>
</feature>
<dbReference type="InterPro" id="IPR011946">
    <property type="entry name" value="Integrase_integron-type"/>
</dbReference>